<dbReference type="PANTHER" id="PTHR43243:SF22">
    <property type="entry name" value="CATIONIC AMINO ACID TRANSPORTER 5"/>
    <property type="match status" value="1"/>
</dbReference>
<dbReference type="OrthoDB" id="3900342at2759"/>
<evidence type="ECO:0000313" key="10">
    <source>
        <dbReference type="Proteomes" id="UP000515123"/>
    </source>
</evidence>
<keyword evidence="4 8" id="KW-0812">Transmembrane</keyword>
<dbReference type="Pfam" id="PF13520">
    <property type="entry name" value="AA_permease_2"/>
    <property type="match status" value="1"/>
</dbReference>
<dbReference type="GO" id="GO:0015189">
    <property type="term" value="F:L-lysine transmembrane transporter activity"/>
    <property type="evidence" value="ECO:0007669"/>
    <property type="project" value="TreeGrafter"/>
</dbReference>
<sequence>MDEAARRRGYWKWTKKDFLPGDSFGSWASYGSSLLKTPLRFADRLLGRSADAAELGHVRAESAHPMSRCLSRWDLTWLGLGSVVGAGVFVLTGQEAHDHAGPSIVLAYATAGASATLSALCLAEFAVEIPVAGGAFAYLRVELGDFVAFLAAANLLLKSVVGSAAVARSWTSYLATLLDRSPNSLRIPTRLAEGFNLLDPIAVSVLIATSAVAVTSTRRASLLNWIASAVHLSIMAFVIVAGLAHADARNLSPFLPHGPQGLFRATAVVYFAYGGFDVMVTMAEETRDPSRDIPAGLLASMGIITLLYCLMALSLVLMERYTAIDPNAAFPAAFRNAGMGWAQRVVAMGALVGMAKVLLVGGIGKARYATHIARAHVVPPLFALVHPTTGTPVYATLLITIAGAALAFFSSLSVLASQVSLSTLFIFTLIPAALLVRRYHATGASTRASRVKLITCLSIIAFSSIGTSVYWGLNPDGWIGYAITIPMWAAGTLGIQLFVPQLRPPRVWGAPLVPWLPSLSIAINVFLMGSLGSEAFVRFGFCMGVMLVYYVFYGVHATFDMAHGLCDNKNVMVEGEGNEEARRKGPEKIENDQIH</sequence>
<keyword evidence="6 8" id="KW-1133">Transmembrane helix</keyword>
<dbReference type="Pfam" id="PF13906">
    <property type="entry name" value="AA_permease_C"/>
    <property type="match status" value="1"/>
</dbReference>
<comment type="similarity">
    <text evidence="2">Belongs to the amino acid-polyamine-organocation (APC) superfamily. Cationic amino acid transporter (CAT) (TC 2.A.3.3) family.</text>
</comment>
<keyword evidence="3" id="KW-0813">Transport</keyword>
<dbReference type="PROSITE" id="PS00218">
    <property type="entry name" value="AMINO_ACID_PERMEASE_1"/>
    <property type="match status" value="1"/>
</dbReference>
<evidence type="ECO:0000256" key="1">
    <source>
        <dbReference type="ARBA" id="ARBA00004141"/>
    </source>
</evidence>
<keyword evidence="7 8" id="KW-0472">Membrane</keyword>
<dbReference type="Gramene" id="Aco004330.1.mrna1">
    <property type="protein sequence ID" value="Aco004330.1.mrna1"/>
    <property type="gene ID" value="Aco004330.1.path1"/>
</dbReference>
<feature type="transmembrane region" description="Helical" evidence="8">
    <location>
        <begin position="146"/>
        <end position="167"/>
    </location>
</feature>
<feature type="transmembrane region" description="Helical" evidence="8">
    <location>
        <begin position="451"/>
        <end position="472"/>
    </location>
</feature>
<feature type="transmembrane region" description="Helical" evidence="8">
    <location>
        <begin position="345"/>
        <end position="364"/>
    </location>
</feature>
<evidence type="ECO:0000256" key="8">
    <source>
        <dbReference type="SAM" id="Phobius"/>
    </source>
</evidence>
<dbReference type="GO" id="GO:0005313">
    <property type="term" value="F:L-glutamate transmembrane transporter activity"/>
    <property type="evidence" value="ECO:0007669"/>
    <property type="project" value="TreeGrafter"/>
</dbReference>
<feature type="transmembrane region" description="Helical" evidence="8">
    <location>
        <begin position="421"/>
        <end position="439"/>
    </location>
</feature>
<dbReference type="InterPro" id="IPR002293">
    <property type="entry name" value="AA/rel_permease1"/>
</dbReference>
<dbReference type="Gene3D" id="1.20.1740.10">
    <property type="entry name" value="Amino acid/polyamine transporter I"/>
    <property type="match status" value="1"/>
</dbReference>
<feature type="transmembrane region" description="Helical" evidence="8">
    <location>
        <begin position="511"/>
        <end position="529"/>
    </location>
</feature>
<dbReference type="PANTHER" id="PTHR43243">
    <property type="entry name" value="INNER MEMBRANE TRANSPORTER YGJI-RELATED"/>
    <property type="match status" value="1"/>
</dbReference>
<proteinExistence type="inferred from homology"/>
<evidence type="ECO:0000256" key="3">
    <source>
        <dbReference type="ARBA" id="ARBA00022448"/>
    </source>
</evidence>
<reference evidence="11" key="2">
    <citation type="submission" date="2025-08" db="UniProtKB">
        <authorList>
            <consortium name="RefSeq"/>
        </authorList>
    </citation>
    <scope>IDENTIFICATION</scope>
    <source>
        <tissue evidence="11">Leaf</tissue>
    </source>
</reference>
<gene>
    <name evidence="11" type="primary">LOC109710652</name>
</gene>
<feature type="transmembrane region" description="Helical" evidence="8">
    <location>
        <begin position="263"/>
        <end position="283"/>
    </location>
</feature>
<dbReference type="GeneID" id="109710652"/>
<feature type="transmembrane region" description="Helical" evidence="8">
    <location>
        <begin position="105"/>
        <end position="125"/>
    </location>
</feature>
<dbReference type="Proteomes" id="UP000515123">
    <property type="component" value="Linkage group 5"/>
</dbReference>
<reference evidence="10" key="1">
    <citation type="journal article" date="2015" name="Nat. Genet.">
        <title>The pineapple genome and the evolution of CAM photosynthesis.</title>
        <authorList>
            <person name="Ming R."/>
            <person name="VanBuren R."/>
            <person name="Wai C.M."/>
            <person name="Tang H."/>
            <person name="Schatz M.C."/>
            <person name="Bowers J.E."/>
            <person name="Lyons E."/>
            <person name="Wang M.L."/>
            <person name="Chen J."/>
            <person name="Biggers E."/>
            <person name="Zhang J."/>
            <person name="Huang L."/>
            <person name="Zhang L."/>
            <person name="Miao W."/>
            <person name="Zhang J."/>
            <person name="Ye Z."/>
            <person name="Miao C."/>
            <person name="Lin Z."/>
            <person name="Wang H."/>
            <person name="Zhou H."/>
            <person name="Yim W.C."/>
            <person name="Priest H.D."/>
            <person name="Zheng C."/>
            <person name="Woodhouse M."/>
            <person name="Edger P.P."/>
            <person name="Guyot R."/>
            <person name="Guo H.B."/>
            <person name="Guo H."/>
            <person name="Zheng G."/>
            <person name="Singh R."/>
            <person name="Sharma A."/>
            <person name="Min X."/>
            <person name="Zheng Y."/>
            <person name="Lee H."/>
            <person name="Gurtowski J."/>
            <person name="Sedlazeck F.J."/>
            <person name="Harkess A."/>
            <person name="McKain M.R."/>
            <person name="Liao Z."/>
            <person name="Fang J."/>
            <person name="Liu J."/>
            <person name="Zhang X."/>
            <person name="Zhang Q."/>
            <person name="Hu W."/>
            <person name="Qin Y."/>
            <person name="Wang K."/>
            <person name="Chen L.Y."/>
            <person name="Shirley N."/>
            <person name="Lin Y.R."/>
            <person name="Liu L.Y."/>
            <person name="Hernandez A.G."/>
            <person name="Wright C.L."/>
            <person name="Bulone V."/>
            <person name="Tuskan G.A."/>
            <person name="Heath K."/>
            <person name="Zee F."/>
            <person name="Moore P.H."/>
            <person name="Sunkar R."/>
            <person name="Leebens-Mack J.H."/>
            <person name="Mockler T."/>
            <person name="Bennetzen J.L."/>
            <person name="Freeling M."/>
            <person name="Sankoff D."/>
            <person name="Paterson A.H."/>
            <person name="Zhu X."/>
            <person name="Yang X."/>
            <person name="Smith J.A."/>
            <person name="Cushman J.C."/>
            <person name="Paull R.E."/>
            <person name="Yu Q."/>
        </authorList>
    </citation>
    <scope>NUCLEOTIDE SEQUENCE [LARGE SCALE GENOMIC DNA]</scope>
    <source>
        <strain evidence="10">cv. F153</strain>
    </source>
</reference>
<feature type="domain" description="Cationic amino acid transporter C-terminal" evidence="9">
    <location>
        <begin position="508"/>
        <end position="557"/>
    </location>
</feature>
<feature type="transmembrane region" description="Helical" evidence="8">
    <location>
        <begin position="197"/>
        <end position="215"/>
    </location>
</feature>
<dbReference type="GO" id="GO:0005886">
    <property type="term" value="C:plasma membrane"/>
    <property type="evidence" value="ECO:0007669"/>
    <property type="project" value="TreeGrafter"/>
</dbReference>
<evidence type="ECO:0000256" key="7">
    <source>
        <dbReference type="ARBA" id="ARBA00023136"/>
    </source>
</evidence>
<evidence type="ECO:0000256" key="5">
    <source>
        <dbReference type="ARBA" id="ARBA00022970"/>
    </source>
</evidence>
<feature type="transmembrane region" description="Helical" evidence="8">
    <location>
        <begin position="535"/>
        <end position="553"/>
    </location>
</feature>
<evidence type="ECO:0000256" key="2">
    <source>
        <dbReference type="ARBA" id="ARBA00008572"/>
    </source>
</evidence>
<feature type="transmembrane region" description="Helical" evidence="8">
    <location>
        <begin position="295"/>
        <end position="317"/>
    </location>
</feature>
<feature type="transmembrane region" description="Helical" evidence="8">
    <location>
        <begin position="478"/>
        <end position="499"/>
    </location>
</feature>
<name>A0A6P5EZL4_ANACO</name>
<feature type="transmembrane region" description="Helical" evidence="8">
    <location>
        <begin position="75"/>
        <end position="93"/>
    </location>
</feature>
<keyword evidence="5" id="KW-0029">Amino-acid transport</keyword>
<dbReference type="AlphaFoldDB" id="A0A6P5EZL4"/>
<keyword evidence="10" id="KW-1185">Reference proteome</keyword>
<feature type="transmembrane region" description="Helical" evidence="8">
    <location>
        <begin position="393"/>
        <end position="415"/>
    </location>
</feature>
<evidence type="ECO:0000259" key="9">
    <source>
        <dbReference type="Pfam" id="PF13906"/>
    </source>
</evidence>
<dbReference type="InterPro" id="IPR004840">
    <property type="entry name" value="Amino_acid_permease_CS"/>
</dbReference>
<organism evidence="10 11">
    <name type="scientific">Ananas comosus</name>
    <name type="common">Pineapple</name>
    <name type="synonym">Ananas ananas</name>
    <dbReference type="NCBI Taxonomy" id="4615"/>
    <lineage>
        <taxon>Eukaryota</taxon>
        <taxon>Viridiplantae</taxon>
        <taxon>Streptophyta</taxon>
        <taxon>Embryophyta</taxon>
        <taxon>Tracheophyta</taxon>
        <taxon>Spermatophyta</taxon>
        <taxon>Magnoliopsida</taxon>
        <taxon>Liliopsida</taxon>
        <taxon>Poales</taxon>
        <taxon>Bromeliaceae</taxon>
        <taxon>Bromelioideae</taxon>
        <taxon>Ananas</taxon>
    </lineage>
</organism>
<evidence type="ECO:0000313" key="11">
    <source>
        <dbReference type="RefSeq" id="XP_020088962.1"/>
    </source>
</evidence>
<feature type="transmembrane region" description="Helical" evidence="8">
    <location>
        <begin position="222"/>
        <end position="243"/>
    </location>
</feature>
<evidence type="ECO:0000256" key="6">
    <source>
        <dbReference type="ARBA" id="ARBA00022989"/>
    </source>
</evidence>
<accession>A0A6P5EZL4</accession>
<dbReference type="InterPro" id="IPR029485">
    <property type="entry name" value="CAT_C"/>
</dbReference>
<dbReference type="RefSeq" id="XP_020088962.1">
    <property type="nucleotide sequence ID" value="XM_020233373.1"/>
</dbReference>
<comment type="subcellular location">
    <subcellularLocation>
        <location evidence="1">Membrane</location>
        <topology evidence="1">Multi-pass membrane protein</topology>
    </subcellularLocation>
</comment>
<evidence type="ECO:0000256" key="4">
    <source>
        <dbReference type="ARBA" id="ARBA00022692"/>
    </source>
</evidence>
<dbReference type="FunFam" id="1.20.1740.10:FF:000035">
    <property type="entry name" value="Cationic amino acid transporter 5"/>
    <property type="match status" value="1"/>
</dbReference>
<protein>
    <submittedName>
        <fullName evidence="11">Cationic amino acid transporter 5-like</fullName>
    </submittedName>
</protein>